<dbReference type="SUPFAM" id="SSF49265">
    <property type="entry name" value="Fibronectin type III"/>
    <property type="match status" value="1"/>
</dbReference>
<proteinExistence type="inferred from homology"/>
<feature type="active site" description="Charge relay system" evidence="6">
    <location>
        <position position="163"/>
    </location>
</feature>
<evidence type="ECO:0000256" key="1">
    <source>
        <dbReference type="ARBA" id="ARBA00011073"/>
    </source>
</evidence>
<dbReference type="RefSeq" id="WP_188361620.1">
    <property type="nucleotide sequence ID" value="NZ_BMFG01000003.1"/>
</dbReference>
<dbReference type="InterPro" id="IPR013783">
    <property type="entry name" value="Ig-like_fold"/>
</dbReference>
<evidence type="ECO:0000256" key="4">
    <source>
        <dbReference type="ARBA" id="ARBA00022801"/>
    </source>
</evidence>
<dbReference type="GO" id="GO:0005615">
    <property type="term" value="C:extracellular space"/>
    <property type="evidence" value="ECO:0007669"/>
    <property type="project" value="TreeGrafter"/>
</dbReference>
<dbReference type="InterPro" id="IPR050131">
    <property type="entry name" value="Peptidase_S8_subtilisin-like"/>
</dbReference>
<dbReference type="InterPro" id="IPR008979">
    <property type="entry name" value="Galactose-bd-like_sf"/>
</dbReference>
<dbReference type="InterPro" id="IPR002884">
    <property type="entry name" value="P_dom"/>
</dbReference>
<keyword evidence="4 6" id="KW-0378">Hydrolase</keyword>
<dbReference type="NCBIfam" id="TIGR04183">
    <property type="entry name" value="Por_Secre_tail"/>
    <property type="match status" value="1"/>
</dbReference>
<feature type="active site" description="Charge relay system" evidence="6">
    <location>
        <position position="133"/>
    </location>
</feature>
<dbReference type="PANTHER" id="PTHR43806:SF11">
    <property type="entry name" value="CEREVISIN-RELATED"/>
    <property type="match status" value="1"/>
</dbReference>
<protein>
    <recommendedName>
        <fullName evidence="7">P/Homo B domain-containing protein</fullName>
    </recommendedName>
</protein>
<evidence type="ECO:0000256" key="2">
    <source>
        <dbReference type="ARBA" id="ARBA00022670"/>
    </source>
</evidence>
<feature type="domain" description="P/Homo B" evidence="7">
    <location>
        <begin position="733"/>
        <end position="886"/>
    </location>
</feature>
<keyword evidence="9" id="KW-1185">Reference proteome</keyword>
<dbReference type="InterPro" id="IPR034058">
    <property type="entry name" value="TagA/B/C/D_pept_dom"/>
</dbReference>
<reference evidence="8" key="2">
    <citation type="submission" date="2020-09" db="EMBL/GenBank/DDBJ databases">
        <authorList>
            <person name="Sun Q."/>
            <person name="Zhou Y."/>
        </authorList>
    </citation>
    <scope>NUCLEOTIDE SEQUENCE</scope>
    <source>
        <strain evidence="8">CGMCC 1.12506</strain>
    </source>
</reference>
<comment type="caution">
    <text evidence="8">The sequence shown here is derived from an EMBL/GenBank/DDBJ whole genome shotgun (WGS) entry which is preliminary data.</text>
</comment>
<comment type="similarity">
    <text evidence="1 6">Belongs to the peptidase S8 family.</text>
</comment>
<dbReference type="Pfam" id="PF01483">
    <property type="entry name" value="P_proprotein"/>
    <property type="match status" value="1"/>
</dbReference>
<organism evidence="8 9">
    <name type="scientific">Flavobacterium orientale</name>
    <dbReference type="NCBI Taxonomy" id="1756020"/>
    <lineage>
        <taxon>Bacteria</taxon>
        <taxon>Pseudomonadati</taxon>
        <taxon>Bacteroidota</taxon>
        <taxon>Flavobacteriia</taxon>
        <taxon>Flavobacteriales</taxon>
        <taxon>Flavobacteriaceae</taxon>
        <taxon>Flavobacterium</taxon>
    </lineage>
</organism>
<evidence type="ECO:0000259" key="7">
    <source>
        <dbReference type="PROSITE" id="PS51829"/>
    </source>
</evidence>
<keyword evidence="5 6" id="KW-0720">Serine protease</keyword>
<dbReference type="AlphaFoldDB" id="A0A916XYY4"/>
<evidence type="ECO:0000256" key="3">
    <source>
        <dbReference type="ARBA" id="ARBA00022729"/>
    </source>
</evidence>
<dbReference type="InterPro" id="IPR036852">
    <property type="entry name" value="Peptidase_S8/S53_dom_sf"/>
</dbReference>
<dbReference type="Gene3D" id="3.40.50.200">
    <property type="entry name" value="Peptidase S8/S53 domain"/>
    <property type="match status" value="1"/>
</dbReference>
<dbReference type="SUPFAM" id="SSF49785">
    <property type="entry name" value="Galactose-binding domain-like"/>
    <property type="match status" value="2"/>
</dbReference>
<sequence>MNKVYLFIINSTLVLFLFCSSLLFSQSDLDKRYILEASNLQELKKLENEFIQNYRNNQIRIQKLAKEKGWDLIKVNPDGSFDELVGILDDGNPLYYAIENLNASRSTRANHLNSGGSLNLNLNGENLTVGVWDGGATRLSHQEFDFRVEAGDGVTSLNGNSFHATHVTGTIAASGINPNAKGMAPSIFVKTYDWSNDLTEVTQEIQNGLLLSNHSYGTPLSSINDPWYTGAYSQPARAWDQIAHAAPYYLMVVSAGNDGNNTNSSPSTFGYDKLNGNKNAKNNLVVANAQDATVDNDGNLISVFINSGSSQGPSDDLRIKPDITGNGTGLFSTNSTNDTSYTTLSGTSMAAPNVMGTLALLQQYYNQLNGRYMRAATLKGLACHTADDVENPGPDAKFGWGLLNAKAAAVTLNNNGLSSWIAEDILSQGQTYTMTVQSVVGMPLVASITWTDVPGIANNGVLNDPTPALVNDLDIRITQDGSTFYPWRLQQDANSVALRESDNNVDNVEIIKIDQANGGVYTINVSHKGNLVSGKQDYSLIVTGISSGFAIIPQGNDKQVCATESAVFDFNFMIQSGNPVNFSAINQPLGSVVTFSSNSLSSNDSFTMTVSNLQNAIPGEYNIGVVGTNGSETETRYVKLIVYNALFNPIIQIYPSNGQSGIAATTSLTWDVDPNATSYLVQVSTTPTFATIIQNQTVTENTAVISGLQSRTVYYWRIIPSNDCGVSSNVNFFSFQTGRVTCGLVFNATDFSDAIIGTVANSVASVPIIIPNNFSVSKVTATIDIDHTWVQDMTIYLEGPNNTIILLEEPCGSDDDITATLDDNGTPLFCSTNPAISGTIIPFEPLNTFNNLDTAGTWTLKVIDNYNQDGGVINAFTLTFCSVANIINTMMFTKNDVITNTNSTKVIVPSELNAQTNNQSTTDHVYTVIENTSLGILKKDNINLNIGDTFTQEDIIQNKISYTNSQNSQASDSFVVNVINATWGWYSNEVVTILIQETLNISDNLFSEILIYPNPTKGVFTIKNPNYTGNNSELNLVDMQGRVVFSKAIISNEEQINVNHLNNGVYILTISENNLKFTTKLVITN</sequence>
<dbReference type="Pfam" id="PF18962">
    <property type="entry name" value="Por_Secre_tail"/>
    <property type="match status" value="1"/>
</dbReference>
<dbReference type="GO" id="GO:0004252">
    <property type="term" value="F:serine-type endopeptidase activity"/>
    <property type="evidence" value="ECO:0007669"/>
    <property type="project" value="UniProtKB-UniRule"/>
</dbReference>
<evidence type="ECO:0000256" key="5">
    <source>
        <dbReference type="ARBA" id="ARBA00022825"/>
    </source>
</evidence>
<dbReference type="PROSITE" id="PS51892">
    <property type="entry name" value="SUBTILASE"/>
    <property type="match status" value="1"/>
</dbReference>
<feature type="active site" description="Charge relay system" evidence="6">
    <location>
        <position position="348"/>
    </location>
</feature>
<dbReference type="Pfam" id="PF00082">
    <property type="entry name" value="Peptidase_S8"/>
    <property type="match status" value="1"/>
</dbReference>
<evidence type="ECO:0000313" key="9">
    <source>
        <dbReference type="Proteomes" id="UP000625735"/>
    </source>
</evidence>
<keyword evidence="2 6" id="KW-0645">Protease</keyword>
<dbReference type="EMBL" id="BMFG01000003">
    <property type="protein sequence ID" value="GGD23318.1"/>
    <property type="molecule type" value="Genomic_DNA"/>
</dbReference>
<dbReference type="PROSITE" id="PS51829">
    <property type="entry name" value="P_HOMO_B"/>
    <property type="match status" value="1"/>
</dbReference>
<dbReference type="CDD" id="cd04842">
    <property type="entry name" value="Peptidases_S8_Kp43_protease"/>
    <property type="match status" value="1"/>
</dbReference>
<keyword evidence="3" id="KW-0732">Signal</keyword>
<dbReference type="InterPro" id="IPR026444">
    <property type="entry name" value="Secre_tail"/>
</dbReference>
<dbReference type="PANTHER" id="PTHR43806">
    <property type="entry name" value="PEPTIDASE S8"/>
    <property type="match status" value="1"/>
</dbReference>
<dbReference type="InterPro" id="IPR000209">
    <property type="entry name" value="Peptidase_S8/S53_dom"/>
</dbReference>
<reference evidence="8" key="1">
    <citation type="journal article" date="2014" name="Int. J. Syst. Evol. Microbiol.">
        <title>Complete genome sequence of Corynebacterium casei LMG S-19264T (=DSM 44701T), isolated from a smear-ripened cheese.</title>
        <authorList>
            <consortium name="US DOE Joint Genome Institute (JGI-PGF)"/>
            <person name="Walter F."/>
            <person name="Albersmeier A."/>
            <person name="Kalinowski J."/>
            <person name="Ruckert C."/>
        </authorList>
    </citation>
    <scope>NUCLEOTIDE SEQUENCE</scope>
    <source>
        <strain evidence="8">CGMCC 1.12506</strain>
    </source>
</reference>
<evidence type="ECO:0000313" key="8">
    <source>
        <dbReference type="EMBL" id="GGD23318.1"/>
    </source>
</evidence>
<dbReference type="SUPFAM" id="SSF52743">
    <property type="entry name" value="Subtilisin-like"/>
    <property type="match status" value="1"/>
</dbReference>
<gene>
    <name evidence="8" type="ORF">GCM10011343_11900</name>
</gene>
<accession>A0A916XYY4</accession>
<dbReference type="Gene3D" id="2.60.120.260">
    <property type="entry name" value="Galactose-binding domain-like"/>
    <property type="match status" value="1"/>
</dbReference>
<dbReference type="GO" id="GO:0006508">
    <property type="term" value="P:proteolysis"/>
    <property type="evidence" value="ECO:0007669"/>
    <property type="project" value="UniProtKB-KW"/>
</dbReference>
<dbReference type="Proteomes" id="UP000625735">
    <property type="component" value="Unassembled WGS sequence"/>
</dbReference>
<dbReference type="PRINTS" id="PR00723">
    <property type="entry name" value="SUBTILISIN"/>
</dbReference>
<dbReference type="InterPro" id="IPR015500">
    <property type="entry name" value="Peptidase_S8_subtilisin-rel"/>
</dbReference>
<dbReference type="Gene3D" id="2.60.120.380">
    <property type="match status" value="1"/>
</dbReference>
<dbReference type="Pfam" id="PF16184">
    <property type="entry name" value="Cadherin_3"/>
    <property type="match status" value="1"/>
</dbReference>
<dbReference type="Gene3D" id="2.60.40.10">
    <property type="entry name" value="Immunoglobulins"/>
    <property type="match status" value="1"/>
</dbReference>
<evidence type="ECO:0000256" key="6">
    <source>
        <dbReference type="PROSITE-ProRule" id="PRU01240"/>
    </source>
</evidence>
<dbReference type="InterPro" id="IPR036116">
    <property type="entry name" value="FN3_sf"/>
</dbReference>
<name>A0A916XYY4_9FLAO</name>